<dbReference type="AlphaFoldDB" id="A0A336KF82"/>
<feature type="domain" description="5'-Nucleotidase C-terminal" evidence="12">
    <location>
        <begin position="380"/>
        <end position="554"/>
    </location>
</feature>
<keyword evidence="8" id="KW-0325">Glycoprotein</keyword>
<evidence type="ECO:0000313" key="13">
    <source>
        <dbReference type="EMBL" id="SSW99710.1"/>
    </source>
</evidence>
<sequence length="629" mass="71275">MIIFKNCILIWKKRITMITFFVRSIFLCKCLQVIAFTLLINNSIKLVESATITATSKDISQNEFQFILLHNNDMHGRFDETDEYTNQCEELDKKMNKCYGGFARVANVIRKHRMNAVNGNGPPVLYLNAGDTYTGTPWFSLSKENITTEFLNILKPEAMSLGNHEFDYGLEHLAPHLQQLKFPILAANLNYFEVPELNNIEMLKKSTIVNLNGTKVGIIGYITPETNELSLVEYAKFTDEIEAINKEASLLHASGVKIIIALGHSGIEKDLEVAEKCPMVDIVVGGHSHTFLGEKQDIETSYGPYPMVMVQKSKKKVPVVQAYAFTKYMGYLKVKFDVKGELIAWEGAPILLNSKIEKELDVEKMLDIYRPAVEEYGKIVIGKTMVLLDGHKCRYKECNLGNFLTDAMVYQHALNYTSTNGEWTDVSIGMMQAGGIRSSIDDGTNITKLHINTVLPFEDHLTIVQLMGKDIIDILEHSVHRYDPFVRNGEFMQMSGLRVRYNISKPTGQRVDYAEALCSACRVPEYYPIILNEKYKVIMNEYPYLGGDGYIMLKNKTATITKKLDIDNAIEYLSRRKTIYIERESRIVFVGDQQDNELMIQSHSKATKTLITSTTIVAISLVNFALNSV</sequence>
<dbReference type="EC" id="3.1.3.5" evidence="3"/>
<dbReference type="PANTHER" id="PTHR11575">
    <property type="entry name" value="5'-NUCLEOTIDASE-RELATED"/>
    <property type="match status" value="1"/>
</dbReference>
<dbReference type="GO" id="GO:0006196">
    <property type="term" value="P:AMP catabolic process"/>
    <property type="evidence" value="ECO:0007669"/>
    <property type="project" value="TreeGrafter"/>
</dbReference>
<dbReference type="GO" id="GO:0000166">
    <property type="term" value="F:nucleotide binding"/>
    <property type="evidence" value="ECO:0007669"/>
    <property type="project" value="UniProtKB-KW"/>
</dbReference>
<dbReference type="InterPro" id="IPR008334">
    <property type="entry name" value="5'-Nucleotdase_C"/>
</dbReference>
<feature type="transmembrane region" description="Helical" evidence="10">
    <location>
        <begin position="20"/>
        <end position="40"/>
    </location>
</feature>
<evidence type="ECO:0000256" key="3">
    <source>
        <dbReference type="ARBA" id="ARBA00012643"/>
    </source>
</evidence>
<keyword evidence="5" id="KW-0732">Signal</keyword>
<evidence type="ECO:0000256" key="4">
    <source>
        <dbReference type="ARBA" id="ARBA00022723"/>
    </source>
</evidence>
<keyword evidence="4" id="KW-0479">Metal-binding</keyword>
<dbReference type="InterPro" id="IPR029052">
    <property type="entry name" value="Metallo-depent_PP-like"/>
</dbReference>
<dbReference type="Gene3D" id="3.90.780.10">
    <property type="entry name" value="5'-Nucleotidase, C-terminal domain"/>
    <property type="match status" value="1"/>
</dbReference>
<dbReference type="PROSITE" id="PS00786">
    <property type="entry name" value="5_NUCLEOTIDASE_2"/>
    <property type="match status" value="1"/>
</dbReference>
<dbReference type="GO" id="GO:0008253">
    <property type="term" value="F:5'-nucleotidase activity"/>
    <property type="evidence" value="ECO:0007669"/>
    <property type="project" value="UniProtKB-EC"/>
</dbReference>
<evidence type="ECO:0000256" key="8">
    <source>
        <dbReference type="ARBA" id="ARBA00023180"/>
    </source>
</evidence>
<evidence type="ECO:0000256" key="6">
    <source>
        <dbReference type="ARBA" id="ARBA00022741"/>
    </source>
</evidence>
<name>A0A336KF82_CULSO</name>
<organism evidence="13">
    <name type="scientific">Culicoides sonorensis</name>
    <name type="common">Biting midge</name>
    <dbReference type="NCBI Taxonomy" id="179676"/>
    <lineage>
        <taxon>Eukaryota</taxon>
        <taxon>Metazoa</taxon>
        <taxon>Ecdysozoa</taxon>
        <taxon>Arthropoda</taxon>
        <taxon>Hexapoda</taxon>
        <taxon>Insecta</taxon>
        <taxon>Pterygota</taxon>
        <taxon>Neoptera</taxon>
        <taxon>Endopterygota</taxon>
        <taxon>Diptera</taxon>
        <taxon>Nematocera</taxon>
        <taxon>Chironomoidea</taxon>
        <taxon>Ceratopogonidae</taxon>
        <taxon>Ceratopogoninae</taxon>
        <taxon>Culicoides</taxon>
        <taxon>Monoculicoides</taxon>
    </lineage>
</organism>
<dbReference type="PRINTS" id="PR01607">
    <property type="entry name" value="APYRASEFAMLY"/>
</dbReference>
<feature type="domain" description="Calcineurin-like phosphoesterase" evidence="11">
    <location>
        <begin position="69"/>
        <end position="290"/>
    </location>
</feature>
<evidence type="ECO:0000256" key="7">
    <source>
        <dbReference type="ARBA" id="ARBA00022801"/>
    </source>
</evidence>
<accession>A0A336KF82</accession>
<evidence type="ECO:0000256" key="1">
    <source>
        <dbReference type="ARBA" id="ARBA00000815"/>
    </source>
</evidence>
<dbReference type="GO" id="GO:0046872">
    <property type="term" value="F:metal ion binding"/>
    <property type="evidence" value="ECO:0007669"/>
    <property type="project" value="UniProtKB-KW"/>
</dbReference>
<keyword evidence="6 9" id="KW-0547">Nucleotide-binding</keyword>
<evidence type="ECO:0000259" key="11">
    <source>
        <dbReference type="Pfam" id="PF00149"/>
    </source>
</evidence>
<dbReference type="Pfam" id="PF02872">
    <property type="entry name" value="5_nucleotid_C"/>
    <property type="match status" value="1"/>
</dbReference>
<proteinExistence type="inferred from homology"/>
<dbReference type="EMBL" id="UFQS01000107">
    <property type="protein sequence ID" value="SSW99710.1"/>
    <property type="molecule type" value="Genomic_DNA"/>
</dbReference>
<evidence type="ECO:0000256" key="2">
    <source>
        <dbReference type="ARBA" id="ARBA00006654"/>
    </source>
</evidence>
<dbReference type="FunFam" id="3.60.21.10:FF:000020">
    <property type="entry name" value="NT5E isoform 4"/>
    <property type="match status" value="1"/>
</dbReference>
<reference evidence="14" key="2">
    <citation type="submission" date="2018-07" db="EMBL/GenBank/DDBJ databases">
        <authorList>
            <person name="Quirk P.G."/>
            <person name="Krulwich T.A."/>
        </authorList>
    </citation>
    <scope>NUCLEOTIDE SEQUENCE</scope>
</reference>
<reference evidence="13" key="1">
    <citation type="submission" date="2018-04" db="EMBL/GenBank/DDBJ databases">
        <authorList>
            <person name="Go L.Y."/>
            <person name="Mitchell J.A."/>
        </authorList>
    </citation>
    <scope>NUCLEOTIDE SEQUENCE</scope>
    <source>
        <tissue evidence="13">Whole organism</tissue>
    </source>
</reference>
<dbReference type="SUPFAM" id="SSF56300">
    <property type="entry name" value="Metallo-dependent phosphatases"/>
    <property type="match status" value="1"/>
</dbReference>
<keyword evidence="10" id="KW-0812">Transmembrane</keyword>
<keyword evidence="10" id="KW-0472">Membrane</keyword>
<comment type="catalytic activity">
    <reaction evidence="1">
        <text>a ribonucleoside 5'-phosphate + H2O = a ribonucleoside + phosphate</text>
        <dbReference type="Rhea" id="RHEA:12484"/>
        <dbReference type="ChEBI" id="CHEBI:15377"/>
        <dbReference type="ChEBI" id="CHEBI:18254"/>
        <dbReference type="ChEBI" id="CHEBI:43474"/>
        <dbReference type="ChEBI" id="CHEBI:58043"/>
        <dbReference type="EC" id="3.1.3.5"/>
    </reaction>
</comment>
<dbReference type="Gene3D" id="3.60.21.10">
    <property type="match status" value="1"/>
</dbReference>
<evidence type="ECO:0000259" key="12">
    <source>
        <dbReference type="Pfam" id="PF02872"/>
    </source>
</evidence>
<dbReference type="InterPro" id="IPR036907">
    <property type="entry name" value="5'-Nucleotdase_C_sf"/>
</dbReference>
<comment type="similarity">
    <text evidence="2 9">Belongs to the 5'-nucleotidase family.</text>
</comment>
<evidence type="ECO:0000256" key="5">
    <source>
        <dbReference type="ARBA" id="ARBA00022729"/>
    </source>
</evidence>
<dbReference type="PANTHER" id="PTHR11575:SF24">
    <property type="entry name" value="5'-NUCLEOTIDASE"/>
    <property type="match status" value="1"/>
</dbReference>
<dbReference type="InterPro" id="IPR004843">
    <property type="entry name" value="Calcineurin-like_PHP"/>
</dbReference>
<dbReference type="InterPro" id="IPR006146">
    <property type="entry name" value="5'-Nucleotdase_CS"/>
</dbReference>
<evidence type="ECO:0000313" key="14">
    <source>
        <dbReference type="EMBL" id="SSX20090.1"/>
    </source>
</evidence>
<dbReference type="VEuPathDB" id="VectorBase:CSON000475"/>
<dbReference type="Pfam" id="PF00149">
    <property type="entry name" value="Metallophos"/>
    <property type="match status" value="1"/>
</dbReference>
<dbReference type="EMBL" id="UFQT01000107">
    <property type="protein sequence ID" value="SSX20090.1"/>
    <property type="molecule type" value="Genomic_DNA"/>
</dbReference>
<dbReference type="SUPFAM" id="SSF55816">
    <property type="entry name" value="5'-nucleotidase (syn. UDP-sugar hydrolase), C-terminal domain"/>
    <property type="match status" value="1"/>
</dbReference>
<keyword evidence="7 9" id="KW-0378">Hydrolase</keyword>
<gene>
    <name evidence="13" type="primary">CSON000475</name>
</gene>
<protein>
    <recommendedName>
        <fullName evidence="3">5'-nucleotidase</fullName>
        <ecNumber evidence="3">3.1.3.5</ecNumber>
    </recommendedName>
</protein>
<evidence type="ECO:0000256" key="9">
    <source>
        <dbReference type="RuleBase" id="RU362119"/>
    </source>
</evidence>
<dbReference type="OMA" id="NYDCDSP"/>
<dbReference type="GO" id="GO:0005886">
    <property type="term" value="C:plasma membrane"/>
    <property type="evidence" value="ECO:0007669"/>
    <property type="project" value="TreeGrafter"/>
</dbReference>
<keyword evidence="10" id="KW-1133">Transmembrane helix</keyword>
<evidence type="ECO:0000256" key="10">
    <source>
        <dbReference type="SAM" id="Phobius"/>
    </source>
</evidence>
<dbReference type="CDD" id="cd07409">
    <property type="entry name" value="MPP_CD73_N"/>
    <property type="match status" value="1"/>
</dbReference>
<dbReference type="InterPro" id="IPR006179">
    <property type="entry name" value="5_nucleotidase/apyrase"/>
</dbReference>
<dbReference type="FunFam" id="3.90.780.10:FF:000001">
    <property type="entry name" value="NT5E isoform 3"/>
    <property type="match status" value="1"/>
</dbReference>